<dbReference type="Gramene" id="PNT66247">
    <property type="protein sequence ID" value="PNT66247"/>
    <property type="gene ID" value="BRADI_3g08961v3"/>
</dbReference>
<dbReference type="Proteomes" id="UP000008810">
    <property type="component" value="Chromosome 3"/>
</dbReference>
<name>A0A2K2CW48_BRADI</name>
<dbReference type="EnsemblPlants" id="PNT66247">
    <property type="protein sequence ID" value="PNT66247"/>
    <property type="gene ID" value="BRADI_3g08961v3"/>
</dbReference>
<dbReference type="AlphaFoldDB" id="A0A2K2CW48"/>
<sequence length="68" mass="7807">MMIHSFCPMFYLSKCTILQGCLFAGFCLTSIYIPGDIYIHSSCPMSYLSKTCMREIVCSLWPTFTSRM</sequence>
<proteinExistence type="predicted"/>
<evidence type="ECO:0000313" key="1">
    <source>
        <dbReference type="EMBL" id="PNT66247.1"/>
    </source>
</evidence>
<dbReference type="InParanoid" id="A0A2K2CW48"/>
<evidence type="ECO:0000313" key="2">
    <source>
        <dbReference type="EnsemblPlants" id="PNT66247"/>
    </source>
</evidence>
<dbReference type="EMBL" id="CM000882">
    <property type="protein sequence ID" value="PNT66247.1"/>
    <property type="molecule type" value="Genomic_DNA"/>
</dbReference>
<organism evidence="1">
    <name type="scientific">Brachypodium distachyon</name>
    <name type="common">Purple false brome</name>
    <name type="synonym">Trachynia distachya</name>
    <dbReference type="NCBI Taxonomy" id="15368"/>
    <lineage>
        <taxon>Eukaryota</taxon>
        <taxon>Viridiplantae</taxon>
        <taxon>Streptophyta</taxon>
        <taxon>Embryophyta</taxon>
        <taxon>Tracheophyta</taxon>
        <taxon>Spermatophyta</taxon>
        <taxon>Magnoliopsida</taxon>
        <taxon>Liliopsida</taxon>
        <taxon>Poales</taxon>
        <taxon>Poaceae</taxon>
        <taxon>BOP clade</taxon>
        <taxon>Pooideae</taxon>
        <taxon>Stipodae</taxon>
        <taxon>Brachypodieae</taxon>
        <taxon>Brachypodium</taxon>
    </lineage>
</organism>
<evidence type="ECO:0000313" key="3">
    <source>
        <dbReference type="Proteomes" id="UP000008810"/>
    </source>
</evidence>
<keyword evidence="3" id="KW-1185">Reference proteome</keyword>
<reference evidence="2" key="3">
    <citation type="submission" date="2018-08" db="UniProtKB">
        <authorList>
            <consortium name="EnsemblPlants"/>
        </authorList>
    </citation>
    <scope>IDENTIFICATION</scope>
    <source>
        <strain evidence="2">cv. Bd21</strain>
    </source>
</reference>
<reference evidence="1 2" key="1">
    <citation type="journal article" date="2010" name="Nature">
        <title>Genome sequencing and analysis of the model grass Brachypodium distachyon.</title>
        <authorList>
            <consortium name="International Brachypodium Initiative"/>
        </authorList>
    </citation>
    <scope>NUCLEOTIDE SEQUENCE [LARGE SCALE GENOMIC DNA]</scope>
    <source>
        <strain evidence="1 2">Bd21</strain>
    </source>
</reference>
<protein>
    <submittedName>
        <fullName evidence="1 2">Uncharacterized protein</fullName>
    </submittedName>
</protein>
<gene>
    <name evidence="1" type="ORF">BRADI_3g08961v3</name>
</gene>
<accession>A0A2K2CW48</accession>
<reference evidence="1" key="2">
    <citation type="submission" date="2017-06" db="EMBL/GenBank/DDBJ databases">
        <title>WGS assembly of Brachypodium distachyon.</title>
        <authorList>
            <consortium name="The International Brachypodium Initiative"/>
            <person name="Lucas S."/>
            <person name="Harmon-Smith M."/>
            <person name="Lail K."/>
            <person name="Tice H."/>
            <person name="Grimwood J."/>
            <person name="Bruce D."/>
            <person name="Barry K."/>
            <person name="Shu S."/>
            <person name="Lindquist E."/>
            <person name="Wang M."/>
            <person name="Pitluck S."/>
            <person name="Vogel J.P."/>
            <person name="Garvin D.F."/>
            <person name="Mockler T.C."/>
            <person name="Schmutz J."/>
            <person name="Rokhsar D."/>
            <person name="Bevan M.W."/>
        </authorList>
    </citation>
    <scope>NUCLEOTIDE SEQUENCE</scope>
    <source>
        <strain evidence="1">Bd21</strain>
    </source>
</reference>